<dbReference type="EMBL" id="ARXX01000005">
    <property type="protein sequence ID" value="MBF5055264.1"/>
    <property type="molecule type" value="Genomic_DNA"/>
</dbReference>
<proteinExistence type="predicted"/>
<sequence>MPRGVLHAGSASVECAYTQPGEARKPDERGQGGREQSGREQAGRGRERGERTPVVRVRRRIPVSGTA</sequence>
<feature type="region of interest" description="Disordered" evidence="1">
    <location>
        <begin position="1"/>
        <end position="67"/>
    </location>
</feature>
<reference evidence="2 3" key="1">
    <citation type="submission" date="2012-09" db="EMBL/GenBank/DDBJ databases">
        <title>Genome Sequence of alkane-degrading Bacterium Alcanivorax sp. 521-1.</title>
        <authorList>
            <person name="Lai Q."/>
            <person name="Shao Z."/>
        </authorList>
    </citation>
    <scope>NUCLEOTIDE SEQUENCE [LARGE SCALE GENOMIC DNA]</scope>
    <source>
        <strain evidence="2 3">521-1</strain>
    </source>
</reference>
<keyword evidence="3" id="KW-1185">Reference proteome</keyword>
<evidence type="ECO:0000256" key="1">
    <source>
        <dbReference type="SAM" id="MobiDB-lite"/>
    </source>
</evidence>
<accession>A0ABS0AMB2</accession>
<evidence type="ECO:0000313" key="3">
    <source>
        <dbReference type="Proteomes" id="UP000662703"/>
    </source>
</evidence>
<name>A0ABS0AMB2_9GAMM</name>
<organism evidence="2 3">
    <name type="scientific">Alloalcanivorax profundimaris</name>
    <dbReference type="NCBI Taxonomy" id="2735259"/>
    <lineage>
        <taxon>Bacteria</taxon>
        <taxon>Pseudomonadati</taxon>
        <taxon>Pseudomonadota</taxon>
        <taxon>Gammaproteobacteria</taxon>
        <taxon>Oceanospirillales</taxon>
        <taxon>Alcanivoracaceae</taxon>
        <taxon>Alloalcanivorax</taxon>
    </lineage>
</organism>
<protein>
    <recommendedName>
        <fullName evidence="4">AraC family transcriptional regulator</fullName>
    </recommendedName>
</protein>
<evidence type="ECO:0008006" key="4">
    <source>
        <dbReference type="Google" id="ProtNLM"/>
    </source>
</evidence>
<evidence type="ECO:0000313" key="2">
    <source>
        <dbReference type="EMBL" id="MBF5055264.1"/>
    </source>
</evidence>
<dbReference type="Proteomes" id="UP000662703">
    <property type="component" value="Unassembled WGS sequence"/>
</dbReference>
<comment type="caution">
    <text evidence="2">The sequence shown here is derived from an EMBL/GenBank/DDBJ whole genome shotgun (WGS) entry which is preliminary data.</text>
</comment>
<gene>
    <name evidence="2" type="ORF">Y5W_00558</name>
</gene>
<feature type="compositionally biased region" description="Basic and acidic residues" evidence="1">
    <location>
        <begin position="22"/>
        <end position="53"/>
    </location>
</feature>